<dbReference type="PANTHER" id="PTHR12697">
    <property type="entry name" value="PBS LYASE HEAT-LIKE PROTEIN"/>
    <property type="match status" value="1"/>
</dbReference>
<dbReference type="Gene3D" id="1.25.10.10">
    <property type="entry name" value="Leucine-rich Repeat Variant"/>
    <property type="match status" value="3"/>
</dbReference>
<dbReference type="EMBL" id="LNQE01001153">
    <property type="protein sequence ID" value="KUG20704.1"/>
    <property type="molecule type" value="Genomic_DNA"/>
</dbReference>
<dbReference type="GO" id="GO:0016491">
    <property type="term" value="F:oxidoreductase activity"/>
    <property type="evidence" value="ECO:0007669"/>
    <property type="project" value="TreeGrafter"/>
</dbReference>
<keyword evidence="1" id="KW-0812">Transmembrane</keyword>
<feature type="transmembrane region" description="Helical" evidence="1">
    <location>
        <begin position="87"/>
        <end position="106"/>
    </location>
</feature>
<dbReference type="Pfam" id="PF03130">
    <property type="entry name" value="HEAT_PBS"/>
    <property type="match status" value="1"/>
</dbReference>
<evidence type="ECO:0008006" key="3">
    <source>
        <dbReference type="Google" id="ProtNLM"/>
    </source>
</evidence>
<feature type="transmembrane region" description="Helical" evidence="1">
    <location>
        <begin position="35"/>
        <end position="56"/>
    </location>
</feature>
<feature type="transmembrane region" description="Helical" evidence="1">
    <location>
        <begin position="63"/>
        <end position="81"/>
    </location>
</feature>
<keyword evidence="1" id="KW-0472">Membrane</keyword>
<dbReference type="SMART" id="SM00567">
    <property type="entry name" value="EZ_HEAT"/>
    <property type="match status" value="8"/>
</dbReference>
<dbReference type="InterPro" id="IPR004155">
    <property type="entry name" value="PBS_lyase_HEAT"/>
</dbReference>
<dbReference type="SUPFAM" id="SSF48371">
    <property type="entry name" value="ARM repeat"/>
    <property type="match status" value="1"/>
</dbReference>
<keyword evidence="1" id="KW-1133">Transmembrane helix</keyword>
<sequence length="418" mass="45522">MGAGGSAWRTPTRIKLLVTGFIIGLSILLELVVHFYFGIGIIYTHFFYPILILAAFWYYRKAVYIGLLLTAMHISIEYLVAGSVPEAILVRAGMFVIVAFAAGYLFERLRDERSAFGAYLLGYSEKKEDKTHFAPDRLLPRILGQPGDVEHHIAHLRSRNPDVRYEAAGALGELGDTRAIGPLAELMHDEESGVRWMAADALAKMGAAAVEPLIQNLRHGDVDVRWMAALALGDIGDPRAVLPLIHTLKDEDAYVRSRAALALGKIGALAREILIRQLAEGDDDVRWGAVLALGKIAGAEAIAALINALGDSSSRVRQRAARALGEIGAPAIRPLILAFGESDPATCDLIAEALSDIGKTAVPPLIEALHEENWRIRRCAAEALGRIGDPRSVDPLIEALRDSREEVRETARNALRNI</sequence>
<accession>A0A0W8FIJ2</accession>
<evidence type="ECO:0000256" key="1">
    <source>
        <dbReference type="SAM" id="Phobius"/>
    </source>
</evidence>
<dbReference type="InterPro" id="IPR011989">
    <property type="entry name" value="ARM-like"/>
</dbReference>
<dbReference type="PANTHER" id="PTHR12697:SF5">
    <property type="entry name" value="DEOXYHYPUSINE HYDROXYLASE"/>
    <property type="match status" value="1"/>
</dbReference>
<proteinExistence type="predicted"/>
<dbReference type="InterPro" id="IPR016024">
    <property type="entry name" value="ARM-type_fold"/>
</dbReference>
<name>A0A0W8FIJ2_9ZZZZ</name>
<gene>
    <name evidence="2" type="ORF">ASZ90_009557</name>
</gene>
<dbReference type="SMART" id="SM00185">
    <property type="entry name" value="ARM"/>
    <property type="match status" value="4"/>
</dbReference>
<protein>
    <recommendedName>
        <fullName evidence="3">HEAT repeat domain-containing protein</fullName>
    </recommendedName>
</protein>
<feature type="transmembrane region" description="Helical" evidence="1">
    <location>
        <begin position="12"/>
        <end position="29"/>
    </location>
</feature>
<reference evidence="2" key="1">
    <citation type="journal article" date="2015" name="Proc. Natl. Acad. Sci. U.S.A.">
        <title>Networks of energetic and metabolic interactions define dynamics in microbial communities.</title>
        <authorList>
            <person name="Embree M."/>
            <person name="Liu J.K."/>
            <person name="Al-Bassam M.M."/>
            <person name="Zengler K."/>
        </authorList>
    </citation>
    <scope>NUCLEOTIDE SEQUENCE</scope>
</reference>
<organism evidence="2">
    <name type="scientific">hydrocarbon metagenome</name>
    <dbReference type="NCBI Taxonomy" id="938273"/>
    <lineage>
        <taxon>unclassified sequences</taxon>
        <taxon>metagenomes</taxon>
        <taxon>ecological metagenomes</taxon>
    </lineage>
</organism>
<comment type="caution">
    <text evidence="2">The sequence shown here is derived from an EMBL/GenBank/DDBJ whole genome shotgun (WGS) entry which is preliminary data.</text>
</comment>
<dbReference type="Pfam" id="PF13646">
    <property type="entry name" value="HEAT_2"/>
    <property type="match status" value="3"/>
</dbReference>
<dbReference type="AlphaFoldDB" id="A0A0W8FIJ2"/>
<dbReference type="InterPro" id="IPR000225">
    <property type="entry name" value="Armadillo"/>
</dbReference>
<evidence type="ECO:0000313" key="2">
    <source>
        <dbReference type="EMBL" id="KUG20704.1"/>
    </source>
</evidence>